<evidence type="ECO:0000256" key="1">
    <source>
        <dbReference type="ARBA" id="ARBA00023224"/>
    </source>
</evidence>
<evidence type="ECO:0000256" key="3">
    <source>
        <dbReference type="SAM" id="MobiDB-lite"/>
    </source>
</evidence>
<dbReference type="OrthoDB" id="269822at2759"/>
<name>A0A166B0U7_9AGAM</name>
<evidence type="ECO:0000259" key="5">
    <source>
        <dbReference type="PROSITE" id="PS50008"/>
    </source>
</evidence>
<dbReference type="PANTHER" id="PTHR10336">
    <property type="entry name" value="PHOSPHOINOSITIDE-SPECIFIC PHOSPHOLIPASE C FAMILY PROTEIN"/>
    <property type="match status" value="1"/>
</dbReference>
<feature type="domain" description="C2" evidence="4">
    <location>
        <begin position="358"/>
        <end position="489"/>
    </location>
</feature>
<dbReference type="PANTHER" id="PTHR10336:SF169">
    <property type="entry name" value="PHOSPHOINOSITIDE PHOSPHOLIPASE C"/>
    <property type="match status" value="1"/>
</dbReference>
<dbReference type="Gene3D" id="3.20.20.190">
    <property type="entry name" value="Phosphatidylinositol (PI) phosphodiesterase"/>
    <property type="match status" value="1"/>
</dbReference>
<dbReference type="CDD" id="cd00275">
    <property type="entry name" value="C2_PLC_like"/>
    <property type="match status" value="1"/>
</dbReference>
<proteinExistence type="predicted"/>
<dbReference type="InterPro" id="IPR001192">
    <property type="entry name" value="PI-PLC_fam"/>
</dbReference>
<dbReference type="Pfam" id="PF00168">
    <property type="entry name" value="C2"/>
    <property type="match status" value="1"/>
</dbReference>
<dbReference type="EC" id="3.1.4.11" evidence="2"/>
<accession>A0A166B0U7</accession>
<dbReference type="GO" id="GO:0004435">
    <property type="term" value="F:phosphatidylinositol-4,5-bisphosphate phospholipase C activity"/>
    <property type="evidence" value="ECO:0007669"/>
    <property type="project" value="UniProtKB-EC"/>
</dbReference>
<feature type="compositionally biased region" description="Acidic residues" evidence="3">
    <location>
        <begin position="219"/>
        <end position="231"/>
    </location>
</feature>
<sequence length="509" mass="56938">MDTNNGKLDAQWLQQIEEYRVETTVNVEPQQDPVRVSPEITAFLEEQGETPDALLKIPPIRPPKVDDSFPLTNYFISSSHNTYLLARQLLGRASAESYTHVLSRNGRVVEIDVWPSSKGLIVTHGWTLSKSVPFKDVCVAIADAVQPEHWPVFVSLECHVPEEGQDELAAIMKEVWGEKLVHQKVEGVSGDTLRPKDVMGRILLMVEYYPSTTEAIQDALEDSSDESEAEEDGQKSVFPGKHTHSKIAPSLAAIGLYARSMKPASGWATETFSPPTYPSDILINISEGALLKLVPTSLGDLLKSAQAHMRRIYPNGTRIRSHNFNPLEFWNNGSHIASLNWQHYDLGMQINEGMFAGSPGWVLKPSHMLGMGEAMPGKVKLAVDVVGVSSLPPPEKHSSFSAYVRAELFHSQGNTEWKSTHVKVKDVVPDVGADFMWNEKFEWEFESEDLTFVRLMVLRPELLVHEHLGVFCARLDHLQQGWRFIRLLDQKGKNTGSTLLVRFGISVVE</sequence>
<evidence type="ECO:0000313" key="7">
    <source>
        <dbReference type="Proteomes" id="UP000076532"/>
    </source>
</evidence>
<evidence type="ECO:0000256" key="2">
    <source>
        <dbReference type="RuleBase" id="RU361133"/>
    </source>
</evidence>
<reference evidence="6 7" key="1">
    <citation type="journal article" date="2016" name="Mol. Biol. Evol.">
        <title>Comparative Genomics of Early-Diverging Mushroom-Forming Fungi Provides Insights into the Origins of Lignocellulose Decay Capabilities.</title>
        <authorList>
            <person name="Nagy L.G."/>
            <person name="Riley R."/>
            <person name="Tritt A."/>
            <person name="Adam C."/>
            <person name="Daum C."/>
            <person name="Floudas D."/>
            <person name="Sun H."/>
            <person name="Yadav J.S."/>
            <person name="Pangilinan J."/>
            <person name="Larsson K.H."/>
            <person name="Matsuura K."/>
            <person name="Barry K."/>
            <person name="Labutti K."/>
            <person name="Kuo R."/>
            <person name="Ohm R.A."/>
            <person name="Bhattacharya S.S."/>
            <person name="Shirouzu T."/>
            <person name="Yoshinaga Y."/>
            <person name="Martin F.M."/>
            <person name="Grigoriev I.V."/>
            <person name="Hibbett D.S."/>
        </authorList>
    </citation>
    <scope>NUCLEOTIDE SEQUENCE [LARGE SCALE GENOMIC DNA]</scope>
    <source>
        <strain evidence="6 7">CBS 109695</strain>
    </source>
</reference>
<dbReference type="GO" id="GO:0051209">
    <property type="term" value="P:release of sequestered calcium ion into cytosol"/>
    <property type="evidence" value="ECO:0007669"/>
    <property type="project" value="TreeGrafter"/>
</dbReference>
<dbReference type="InterPro" id="IPR001711">
    <property type="entry name" value="PLipase_C_Pinositol-sp_Y"/>
</dbReference>
<comment type="catalytic activity">
    <reaction evidence="2">
        <text>a 1,2-diacyl-sn-glycero-3-phospho-(1D-myo-inositol-4,5-bisphosphate) + H2O = 1D-myo-inositol 1,4,5-trisphosphate + a 1,2-diacyl-sn-glycerol + H(+)</text>
        <dbReference type="Rhea" id="RHEA:33179"/>
        <dbReference type="ChEBI" id="CHEBI:15377"/>
        <dbReference type="ChEBI" id="CHEBI:15378"/>
        <dbReference type="ChEBI" id="CHEBI:17815"/>
        <dbReference type="ChEBI" id="CHEBI:58456"/>
        <dbReference type="ChEBI" id="CHEBI:203600"/>
        <dbReference type="EC" id="3.1.4.11"/>
    </reaction>
</comment>
<dbReference type="GO" id="GO:0016042">
    <property type="term" value="P:lipid catabolic process"/>
    <property type="evidence" value="ECO:0007669"/>
    <property type="project" value="UniProtKB-KW"/>
</dbReference>
<dbReference type="InterPro" id="IPR000909">
    <property type="entry name" value="PLipase_C_PInositol-sp_X_dom"/>
</dbReference>
<organism evidence="6 7">
    <name type="scientific">Athelia psychrophila</name>
    <dbReference type="NCBI Taxonomy" id="1759441"/>
    <lineage>
        <taxon>Eukaryota</taxon>
        <taxon>Fungi</taxon>
        <taxon>Dikarya</taxon>
        <taxon>Basidiomycota</taxon>
        <taxon>Agaricomycotina</taxon>
        <taxon>Agaricomycetes</taxon>
        <taxon>Agaricomycetidae</taxon>
        <taxon>Atheliales</taxon>
        <taxon>Atheliaceae</taxon>
        <taxon>Athelia</taxon>
    </lineage>
</organism>
<dbReference type="Gene3D" id="2.60.40.150">
    <property type="entry name" value="C2 domain"/>
    <property type="match status" value="1"/>
</dbReference>
<dbReference type="AlphaFoldDB" id="A0A166B0U7"/>
<dbReference type="SMART" id="SM00148">
    <property type="entry name" value="PLCXc"/>
    <property type="match status" value="1"/>
</dbReference>
<feature type="region of interest" description="Disordered" evidence="3">
    <location>
        <begin position="218"/>
        <end position="241"/>
    </location>
</feature>
<keyword evidence="1" id="KW-0807">Transducer</keyword>
<keyword evidence="2" id="KW-0443">Lipid metabolism</keyword>
<evidence type="ECO:0000313" key="6">
    <source>
        <dbReference type="EMBL" id="KZP12162.1"/>
    </source>
</evidence>
<dbReference type="PRINTS" id="PR00390">
    <property type="entry name" value="PHPHLIPASEC"/>
</dbReference>
<keyword evidence="7" id="KW-1185">Reference proteome</keyword>
<dbReference type="Pfam" id="PF00388">
    <property type="entry name" value="PI-PLC-X"/>
    <property type="match status" value="1"/>
</dbReference>
<dbReference type="InterPro" id="IPR017946">
    <property type="entry name" value="PLC-like_Pdiesterase_TIM-brl"/>
</dbReference>
<dbReference type="InterPro" id="IPR035892">
    <property type="entry name" value="C2_domain_sf"/>
</dbReference>
<dbReference type="EMBL" id="KV417651">
    <property type="protein sequence ID" value="KZP12162.1"/>
    <property type="molecule type" value="Genomic_DNA"/>
</dbReference>
<dbReference type="SUPFAM" id="SSF49562">
    <property type="entry name" value="C2 domain (Calcium/lipid-binding domain, CaLB)"/>
    <property type="match status" value="1"/>
</dbReference>
<keyword evidence="2" id="KW-0378">Hydrolase</keyword>
<dbReference type="InterPro" id="IPR000008">
    <property type="entry name" value="C2_dom"/>
</dbReference>
<dbReference type="SMART" id="SM00149">
    <property type="entry name" value="PLCYc"/>
    <property type="match status" value="1"/>
</dbReference>
<dbReference type="STRING" id="436010.A0A166B0U7"/>
<dbReference type="SUPFAM" id="SSF51695">
    <property type="entry name" value="PLC-like phosphodiesterases"/>
    <property type="match status" value="1"/>
</dbReference>
<dbReference type="PROSITE" id="PS50008">
    <property type="entry name" value="PIPLC_Y_DOMAIN"/>
    <property type="match status" value="1"/>
</dbReference>
<evidence type="ECO:0000259" key="4">
    <source>
        <dbReference type="PROSITE" id="PS50004"/>
    </source>
</evidence>
<dbReference type="PROSITE" id="PS50004">
    <property type="entry name" value="C2"/>
    <property type="match status" value="1"/>
</dbReference>
<keyword evidence="2" id="KW-0442">Lipid degradation</keyword>
<dbReference type="Proteomes" id="UP000076532">
    <property type="component" value="Unassembled WGS sequence"/>
</dbReference>
<gene>
    <name evidence="6" type="ORF">FIBSPDRAFT_166371</name>
</gene>
<dbReference type="Pfam" id="PF00387">
    <property type="entry name" value="PI-PLC-Y"/>
    <property type="match status" value="1"/>
</dbReference>
<feature type="domain" description="PI-PLC Y-box" evidence="5">
    <location>
        <begin position="284"/>
        <end position="368"/>
    </location>
</feature>
<dbReference type="GO" id="GO:0048015">
    <property type="term" value="P:phosphatidylinositol-mediated signaling"/>
    <property type="evidence" value="ECO:0007669"/>
    <property type="project" value="TreeGrafter"/>
</dbReference>
<dbReference type="PROSITE" id="PS50007">
    <property type="entry name" value="PIPLC_X_DOMAIN"/>
    <property type="match status" value="1"/>
</dbReference>
<protein>
    <recommendedName>
        <fullName evidence="2">Phosphoinositide phospholipase C</fullName>
        <ecNumber evidence="2">3.1.4.11</ecNumber>
    </recommendedName>
</protein>